<name>A0A6F8PVD5_9GAMM</name>
<dbReference type="Pfam" id="PF04102">
    <property type="entry name" value="SlyX"/>
    <property type="match status" value="1"/>
</dbReference>
<sequence>MNIIHSNADNAELQKQIESLQIVIAHHEIMHQEMEKTVLNLSNRMDDLQNRYAVVVKLMQSMQEQGIRSVDQEVPPPHY</sequence>
<proteinExistence type="predicted"/>
<organism evidence="2 3">
    <name type="scientific">Thiosulfatimonas sediminis</name>
    <dbReference type="NCBI Taxonomy" id="2675054"/>
    <lineage>
        <taxon>Bacteria</taxon>
        <taxon>Pseudomonadati</taxon>
        <taxon>Pseudomonadota</taxon>
        <taxon>Gammaproteobacteria</taxon>
        <taxon>Thiotrichales</taxon>
        <taxon>Piscirickettsiaceae</taxon>
        <taxon>Thiosulfatimonas</taxon>
    </lineage>
</organism>
<gene>
    <name evidence="2" type="ORF">THMIRHAS_13410</name>
</gene>
<feature type="coiled-coil region" evidence="1">
    <location>
        <begin position="10"/>
        <end position="65"/>
    </location>
</feature>
<dbReference type="AlphaFoldDB" id="A0A6F8PVD5"/>
<evidence type="ECO:0000313" key="2">
    <source>
        <dbReference type="EMBL" id="BBP45968.1"/>
    </source>
</evidence>
<evidence type="ECO:0000256" key="1">
    <source>
        <dbReference type="SAM" id="Coils"/>
    </source>
</evidence>
<keyword evidence="3" id="KW-1185">Reference proteome</keyword>
<dbReference type="EMBL" id="AP021889">
    <property type="protein sequence ID" value="BBP45968.1"/>
    <property type="molecule type" value="Genomic_DNA"/>
</dbReference>
<evidence type="ECO:0000313" key="3">
    <source>
        <dbReference type="Proteomes" id="UP000501726"/>
    </source>
</evidence>
<dbReference type="KEGG" id="tse:THMIRHAS_13410"/>
<dbReference type="InterPro" id="IPR007236">
    <property type="entry name" value="SlyX"/>
</dbReference>
<dbReference type="Proteomes" id="UP000501726">
    <property type="component" value="Chromosome"/>
</dbReference>
<keyword evidence="1" id="KW-0175">Coiled coil</keyword>
<protein>
    <recommendedName>
        <fullName evidence="4">SlyX protein</fullName>
    </recommendedName>
</protein>
<reference evidence="3" key="1">
    <citation type="submission" date="2019-11" db="EMBL/GenBank/DDBJ databases">
        <title>Isolation and characterization of two novel species in the genus Thiomicrorhabdus.</title>
        <authorList>
            <person name="Mochizuki J."/>
            <person name="Kojima H."/>
            <person name="Fukui M."/>
        </authorList>
    </citation>
    <scope>NUCLEOTIDE SEQUENCE [LARGE SCALE GENOMIC DNA]</scope>
    <source>
        <strain evidence="3">aks77</strain>
    </source>
</reference>
<dbReference type="RefSeq" id="WP_173272146.1">
    <property type="nucleotide sequence ID" value="NZ_AP021889.1"/>
</dbReference>
<accession>A0A6F8PVD5</accession>
<evidence type="ECO:0008006" key="4">
    <source>
        <dbReference type="Google" id="ProtNLM"/>
    </source>
</evidence>